<feature type="non-terminal residue" evidence="1">
    <location>
        <position position="1"/>
    </location>
</feature>
<proteinExistence type="predicted"/>
<accession>A0AAV6TF07</accession>
<organism evidence="1 2">
    <name type="scientific">Oedothorax gibbosus</name>
    <dbReference type="NCBI Taxonomy" id="931172"/>
    <lineage>
        <taxon>Eukaryota</taxon>
        <taxon>Metazoa</taxon>
        <taxon>Ecdysozoa</taxon>
        <taxon>Arthropoda</taxon>
        <taxon>Chelicerata</taxon>
        <taxon>Arachnida</taxon>
        <taxon>Araneae</taxon>
        <taxon>Araneomorphae</taxon>
        <taxon>Entelegynae</taxon>
        <taxon>Araneoidea</taxon>
        <taxon>Linyphiidae</taxon>
        <taxon>Erigoninae</taxon>
        <taxon>Oedothorax</taxon>
    </lineage>
</organism>
<evidence type="ECO:0000313" key="1">
    <source>
        <dbReference type="EMBL" id="KAG8170327.1"/>
    </source>
</evidence>
<dbReference type="EMBL" id="JAFNEN010005617">
    <property type="protein sequence ID" value="KAG8170327.1"/>
    <property type="molecule type" value="Genomic_DNA"/>
</dbReference>
<protein>
    <submittedName>
        <fullName evidence="1">Uncharacterized protein</fullName>
    </submittedName>
</protein>
<dbReference type="AlphaFoldDB" id="A0AAV6TF07"/>
<gene>
    <name evidence="1" type="ORF">JTE90_029123</name>
</gene>
<comment type="caution">
    <text evidence="1">The sequence shown here is derived from an EMBL/GenBank/DDBJ whole genome shotgun (WGS) entry which is preliminary data.</text>
</comment>
<name>A0AAV6TF07_9ARAC</name>
<evidence type="ECO:0000313" key="2">
    <source>
        <dbReference type="Proteomes" id="UP000827092"/>
    </source>
</evidence>
<sequence length="63" mass="6986">FQDNLTPNQNSYSDSVAKNLLEPSLTVSVDTVFKGILTPNQKSYSDSVANNLLEPSLTLLWTR</sequence>
<reference evidence="1 2" key="1">
    <citation type="journal article" date="2022" name="Nat. Ecol. Evol.">
        <title>A masculinizing supergene underlies an exaggerated male reproductive morph in a spider.</title>
        <authorList>
            <person name="Hendrickx F."/>
            <person name="De Corte Z."/>
            <person name="Sonet G."/>
            <person name="Van Belleghem S.M."/>
            <person name="Kostlbacher S."/>
            <person name="Vangestel C."/>
        </authorList>
    </citation>
    <scope>NUCLEOTIDE SEQUENCE [LARGE SCALE GENOMIC DNA]</scope>
    <source>
        <strain evidence="1">W744_W776</strain>
    </source>
</reference>
<keyword evidence="2" id="KW-1185">Reference proteome</keyword>
<dbReference type="Proteomes" id="UP000827092">
    <property type="component" value="Unassembled WGS sequence"/>
</dbReference>